<dbReference type="Pfam" id="PF00550">
    <property type="entry name" value="PP-binding"/>
    <property type="match status" value="1"/>
</dbReference>
<evidence type="ECO:0000256" key="1">
    <source>
        <dbReference type="ARBA" id="ARBA00022450"/>
    </source>
</evidence>
<feature type="transmembrane region" description="Helical" evidence="6">
    <location>
        <begin position="1037"/>
        <end position="1057"/>
    </location>
</feature>
<dbReference type="GO" id="GO:0006631">
    <property type="term" value="P:fatty acid metabolic process"/>
    <property type="evidence" value="ECO:0007669"/>
    <property type="project" value="TreeGrafter"/>
</dbReference>
<dbReference type="SUPFAM" id="SSF47336">
    <property type="entry name" value="ACP-like"/>
    <property type="match status" value="1"/>
</dbReference>
<dbReference type="InterPro" id="IPR011004">
    <property type="entry name" value="Trimer_LpxA-like_sf"/>
</dbReference>
<keyword evidence="1" id="KW-0596">Phosphopantetheine</keyword>
<feature type="domain" description="Carrier" evidence="7">
    <location>
        <begin position="679"/>
        <end position="756"/>
    </location>
</feature>
<dbReference type="CDD" id="cd16449">
    <property type="entry name" value="RING-HC"/>
    <property type="match status" value="1"/>
</dbReference>
<dbReference type="GO" id="GO:0031956">
    <property type="term" value="F:medium-chain fatty acid-CoA ligase activity"/>
    <property type="evidence" value="ECO:0007669"/>
    <property type="project" value="TreeGrafter"/>
</dbReference>
<dbReference type="InterPro" id="IPR036736">
    <property type="entry name" value="ACP-like_sf"/>
</dbReference>
<dbReference type="GO" id="GO:0031177">
    <property type="term" value="F:phosphopantetheine binding"/>
    <property type="evidence" value="ECO:0007669"/>
    <property type="project" value="InterPro"/>
</dbReference>
<dbReference type="Gene3D" id="1.10.1200.10">
    <property type="entry name" value="ACP-like"/>
    <property type="match status" value="1"/>
</dbReference>
<dbReference type="SUPFAM" id="SSF56801">
    <property type="entry name" value="Acetyl-CoA synthetase-like"/>
    <property type="match status" value="1"/>
</dbReference>
<dbReference type="Gene3D" id="3.30.40.10">
    <property type="entry name" value="Zinc/RING finger domain, C3HC4 (zinc finger)"/>
    <property type="match status" value="1"/>
</dbReference>
<name>A0A2A9NRI4_9AGAR</name>
<dbReference type="InterPro" id="IPR042099">
    <property type="entry name" value="ANL_N_sf"/>
</dbReference>
<dbReference type="STRING" id="703135.A0A2A9NRI4"/>
<evidence type="ECO:0000256" key="6">
    <source>
        <dbReference type="SAM" id="Phobius"/>
    </source>
</evidence>
<gene>
    <name evidence="8" type="ORF">AMATHDRAFT_143766</name>
</gene>
<dbReference type="Proteomes" id="UP000242287">
    <property type="component" value="Unassembled WGS sequence"/>
</dbReference>
<evidence type="ECO:0000313" key="8">
    <source>
        <dbReference type="EMBL" id="PFH50931.1"/>
    </source>
</evidence>
<evidence type="ECO:0000313" key="9">
    <source>
        <dbReference type="Proteomes" id="UP000242287"/>
    </source>
</evidence>
<keyword evidence="6" id="KW-0472">Membrane</keyword>
<dbReference type="InterPro" id="IPR000873">
    <property type="entry name" value="AMP-dep_synth/lig_dom"/>
</dbReference>
<evidence type="ECO:0000256" key="4">
    <source>
        <dbReference type="ARBA" id="ARBA00022771"/>
    </source>
</evidence>
<feature type="transmembrane region" description="Helical" evidence="6">
    <location>
        <begin position="1097"/>
        <end position="1118"/>
    </location>
</feature>
<dbReference type="InterPro" id="IPR045851">
    <property type="entry name" value="AMP-bd_C_sf"/>
</dbReference>
<feature type="transmembrane region" description="Helical" evidence="6">
    <location>
        <begin position="1310"/>
        <end position="1339"/>
    </location>
</feature>
<keyword evidence="4" id="KW-0863">Zinc-finger</keyword>
<dbReference type="InterPro" id="IPR009081">
    <property type="entry name" value="PP-bd_ACP"/>
</dbReference>
<evidence type="ECO:0000256" key="5">
    <source>
        <dbReference type="ARBA" id="ARBA00022833"/>
    </source>
</evidence>
<evidence type="ECO:0000256" key="2">
    <source>
        <dbReference type="ARBA" id="ARBA00022553"/>
    </source>
</evidence>
<dbReference type="InterPro" id="IPR020806">
    <property type="entry name" value="PKS_PP-bd"/>
</dbReference>
<keyword evidence="6" id="KW-1133">Transmembrane helix</keyword>
<organism evidence="8 9">
    <name type="scientific">Amanita thiersii Skay4041</name>
    <dbReference type="NCBI Taxonomy" id="703135"/>
    <lineage>
        <taxon>Eukaryota</taxon>
        <taxon>Fungi</taxon>
        <taxon>Dikarya</taxon>
        <taxon>Basidiomycota</taxon>
        <taxon>Agaricomycotina</taxon>
        <taxon>Agaricomycetes</taxon>
        <taxon>Agaricomycetidae</taxon>
        <taxon>Agaricales</taxon>
        <taxon>Pluteineae</taxon>
        <taxon>Amanitaceae</taxon>
        <taxon>Amanita</taxon>
    </lineage>
</organism>
<dbReference type="Gene3D" id="2.160.10.10">
    <property type="entry name" value="Hexapeptide repeat proteins"/>
    <property type="match status" value="2"/>
</dbReference>
<dbReference type="Pfam" id="PF00501">
    <property type="entry name" value="AMP-binding"/>
    <property type="match status" value="1"/>
</dbReference>
<dbReference type="SMART" id="SM00823">
    <property type="entry name" value="PKS_PP"/>
    <property type="match status" value="1"/>
</dbReference>
<dbReference type="Gene3D" id="3.30.300.30">
    <property type="match status" value="1"/>
</dbReference>
<dbReference type="OrthoDB" id="3633556at2759"/>
<dbReference type="PROSITE" id="PS50075">
    <property type="entry name" value="CARRIER"/>
    <property type="match status" value="1"/>
</dbReference>
<dbReference type="PROSITE" id="PS00518">
    <property type="entry name" value="ZF_RING_1"/>
    <property type="match status" value="1"/>
</dbReference>
<evidence type="ECO:0000256" key="3">
    <source>
        <dbReference type="ARBA" id="ARBA00022723"/>
    </source>
</evidence>
<dbReference type="SUPFAM" id="SSF57850">
    <property type="entry name" value="RING/U-box"/>
    <property type="match status" value="1"/>
</dbReference>
<keyword evidence="2" id="KW-0597">Phosphoprotein</keyword>
<feature type="transmembrane region" description="Helical" evidence="6">
    <location>
        <begin position="856"/>
        <end position="884"/>
    </location>
</feature>
<dbReference type="SUPFAM" id="SSF51161">
    <property type="entry name" value="Trimeric LpxA-like enzymes"/>
    <property type="match status" value="3"/>
</dbReference>
<keyword evidence="3" id="KW-0479">Metal-binding</keyword>
<proteinExistence type="predicted"/>
<dbReference type="Gene3D" id="3.40.50.12780">
    <property type="entry name" value="N-terminal domain of ligase-like"/>
    <property type="match status" value="1"/>
</dbReference>
<reference evidence="8 9" key="1">
    <citation type="submission" date="2014-02" db="EMBL/GenBank/DDBJ databases">
        <title>Transposable element dynamics among asymbiotic and ectomycorrhizal Amanita fungi.</title>
        <authorList>
            <consortium name="DOE Joint Genome Institute"/>
            <person name="Hess J."/>
            <person name="Skrede I."/>
            <person name="Wolfe B."/>
            <person name="LaButti K."/>
            <person name="Ohm R.A."/>
            <person name="Grigoriev I.V."/>
            <person name="Pringle A."/>
        </authorList>
    </citation>
    <scope>NUCLEOTIDE SEQUENCE [LARGE SCALE GENOMIC DNA]</scope>
    <source>
        <strain evidence="8 9">SKay4041</strain>
    </source>
</reference>
<dbReference type="PANTHER" id="PTHR43201:SF10">
    <property type="entry name" value="CARRIER DOMAIN-CONTAINING PROTEIN"/>
    <property type="match status" value="1"/>
</dbReference>
<protein>
    <recommendedName>
        <fullName evidence="7">Carrier domain-containing protein</fullName>
    </recommendedName>
</protein>
<dbReference type="EMBL" id="KZ301994">
    <property type="protein sequence ID" value="PFH50931.1"/>
    <property type="molecule type" value="Genomic_DNA"/>
</dbReference>
<keyword evidence="6" id="KW-0812">Transmembrane</keyword>
<sequence>MSVPLYPLLADINTTGEYSLGDLLNERVNGIASEIKSLATCLCSGQQPAVFSPESSTQPLFHSDLKAFIETFALPHSSCRRRLGPNDRVLVLLPTSPENAVTLLALASYHTCAPVNANCTAPELREDARRLGIKAVVTTEDAVDRLELPILQEELDCDIIIIRPRLGGPAGLFDMDLVGDTPVTLEYPSTPHGLLDQALILHTSGTSGKKKVVPYTLQSLIVGTLCVIHSWGLKPSDININMMPLFHVGGIVRNLLAPILSGGSAIMCSGFDPITFWNLATRLKATWYYAAPTIHHAILTSRPDGINASTDVSIRMICNAAGGLLPSLAVELQKTFIEAVILPSYGMTECMPIATPPTDYQLERPGCSGLACGPHLSIRDPFNLERELPRRTTGAVSVRGPPTFEGYETVADVTLPLDKSTFTSEGWFDTGDVGYLDEDGYLYITGRSKEIINKGGEVISPFEVEEAIMIAAREHVKSTLAFAVEHDVLQETIGVIIVPKPNQPRIGLVQLQSLLRNHLHQSKWPFLIVYMEDLPKNSAGKPLRIKLATRLGLGCLADSTPIWSRHYEGRVPSPQASLSDPIECSNVTITFEDVEATFRKMEGVADVALRYLQDKTLEVFVSCNSALDAHEMKKLATRELPGYSVPDLIHVLTCPLTRDTTGNVNFPSIEADLARQELSPMSEEELVVRDIVAELLGIEAKKISRDSDFFLLGGNSLLLGQLLHLLRKRTGASLSISKLHTNSTVSGIASLLAASCSVLFSPSISTTTTFNVQSEKCKESTSSSYDDSSACSYGTEVEDFHYTGHRGQNHPLCLLIQSIPIIFFYPLKTTLTWTILLFALSYLAQDIKGEFWEQVGSLLVAIIAARLASRVVCPLGAIIFKWIIIGRYKTGRYRMWSLYYLRWWIVNQSLRAAGRGVFSVHPSLEILYYRLLGARVGKNVHIDKKAKLGEYDLLTFKDGCRVDASLVRGFCVERDGYFRLDRITIGRHAVINTYTGVSPGTDIADGTVYGPHAASHDSPSPRSYGGYNRTSVAKPHWLLQVLVGWPIIFVVFFSSYIPWFLSLWLMLDQTIVEHDGLNAMEAVIYWFASPRRVLFHAISRVVRVLCTPLVQVLLGLLVKRVLGLNKAGSTSKASQIVLLRRYINSVLLSQDNLNQAFSILGSHYENVSVIYRAMGAKVGRRIYWPGSGIYCLDPELLEIGNDVVFGSRSEFFTTDGMGSGNITIGDGAMIADRVVLLPNTTIGKCTTMGSGSLGKRDTVYPDGSTWMGNEKGEAVCFNRGTKTIDPNLDTISPFGRAFYKNQADYFVYPYWLILFVHVCIAALSAAYWSISAVAAAQILRELHVRLHRFDLFKPTWYRFGILYGLIAFCFVIVLNIQAILSLLWVILTKWAVIRRRSEGRFNWDTSSYCQRWQLHLVLSRFIHRGYGNGGVLAPLTGSAYIVWYLRALGAKIGKNCAVFVGGRIGLMTEPDLVELGDDVNLDDCSVVAHINTRGQFSLNRLKIGTGCALRSGSRLLSGASMEPNSMLCEHTLLTSGEVAEAGGVYVGWPGMKLPEKKLSPSPSCSSCRSHGRSLNHRTPRKQPATTATILCPMCHEFPNTMVTTICGHLFCEPCVTPSFFWAEN</sequence>
<feature type="transmembrane region" description="Helical" evidence="6">
    <location>
        <begin position="1359"/>
        <end position="1387"/>
    </location>
</feature>
<accession>A0A2A9NRI4</accession>
<dbReference type="GO" id="GO:0008270">
    <property type="term" value="F:zinc ion binding"/>
    <property type="evidence" value="ECO:0007669"/>
    <property type="project" value="UniProtKB-KW"/>
</dbReference>
<dbReference type="PANTHER" id="PTHR43201">
    <property type="entry name" value="ACYL-COA SYNTHETASE"/>
    <property type="match status" value="1"/>
</dbReference>
<evidence type="ECO:0000259" key="7">
    <source>
        <dbReference type="PROSITE" id="PS50075"/>
    </source>
</evidence>
<keyword evidence="5" id="KW-0862">Zinc</keyword>
<dbReference type="InterPro" id="IPR017907">
    <property type="entry name" value="Znf_RING_CS"/>
</dbReference>
<keyword evidence="9" id="KW-1185">Reference proteome</keyword>
<dbReference type="InterPro" id="IPR013083">
    <property type="entry name" value="Znf_RING/FYVE/PHD"/>
</dbReference>